<protein>
    <submittedName>
        <fullName evidence="2">Putative alpha/beta fold family hydrolase</fullName>
    </submittedName>
</protein>
<dbReference type="PANTHER" id="PTHR43798">
    <property type="entry name" value="MONOACYLGLYCEROL LIPASE"/>
    <property type="match status" value="1"/>
</dbReference>
<dbReference type="EMBL" id="ML742056">
    <property type="protein sequence ID" value="KAE8152267.1"/>
    <property type="molecule type" value="Genomic_DNA"/>
</dbReference>
<dbReference type="AlphaFoldDB" id="A0A5N6U0V1"/>
<dbReference type="InterPro" id="IPR000073">
    <property type="entry name" value="AB_hydrolase_1"/>
</dbReference>
<dbReference type="InterPro" id="IPR050266">
    <property type="entry name" value="AB_hydrolase_sf"/>
</dbReference>
<feature type="domain" description="AB hydrolase-1" evidence="1">
    <location>
        <begin position="23"/>
        <end position="123"/>
    </location>
</feature>
<dbReference type="PANTHER" id="PTHR43798:SF33">
    <property type="entry name" value="HYDROLASE, PUTATIVE (AFU_ORTHOLOGUE AFUA_2G14860)-RELATED"/>
    <property type="match status" value="1"/>
</dbReference>
<keyword evidence="3" id="KW-1185">Reference proteome</keyword>
<organism evidence="2 3">
    <name type="scientific">Aspergillus avenaceus</name>
    <dbReference type="NCBI Taxonomy" id="36643"/>
    <lineage>
        <taxon>Eukaryota</taxon>
        <taxon>Fungi</taxon>
        <taxon>Dikarya</taxon>
        <taxon>Ascomycota</taxon>
        <taxon>Pezizomycotina</taxon>
        <taxon>Eurotiomycetes</taxon>
        <taxon>Eurotiomycetidae</taxon>
        <taxon>Eurotiales</taxon>
        <taxon>Aspergillaceae</taxon>
        <taxon>Aspergillus</taxon>
        <taxon>Aspergillus subgen. Circumdati</taxon>
    </lineage>
</organism>
<dbReference type="InterPro" id="IPR029058">
    <property type="entry name" value="AB_hydrolase_fold"/>
</dbReference>
<evidence type="ECO:0000259" key="1">
    <source>
        <dbReference type="Pfam" id="PF00561"/>
    </source>
</evidence>
<dbReference type="PRINTS" id="PR00111">
    <property type="entry name" value="ABHYDROLASE"/>
</dbReference>
<dbReference type="Proteomes" id="UP000325780">
    <property type="component" value="Unassembled WGS sequence"/>
</dbReference>
<dbReference type="SUPFAM" id="SSF53474">
    <property type="entry name" value="alpha/beta-Hydrolases"/>
    <property type="match status" value="1"/>
</dbReference>
<dbReference type="Gene3D" id="3.40.50.1820">
    <property type="entry name" value="alpha/beta hydrolase"/>
    <property type="match status" value="1"/>
</dbReference>
<accession>A0A5N6U0V1</accession>
<evidence type="ECO:0000313" key="3">
    <source>
        <dbReference type="Proteomes" id="UP000325780"/>
    </source>
</evidence>
<gene>
    <name evidence="2" type="ORF">BDV25DRAFT_170666</name>
</gene>
<keyword evidence="2" id="KW-0378">Hydrolase</keyword>
<dbReference type="GO" id="GO:0016787">
    <property type="term" value="F:hydrolase activity"/>
    <property type="evidence" value="ECO:0007669"/>
    <property type="project" value="UniProtKB-KW"/>
</dbReference>
<dbReference type="GO" id="GO:0016020">
    <property type="term" value="C:membrane"/>
    <property type="evidence" value="ECO:0007669"/>
    <property type="project" value="TreeGrafter"/>
</dbReference>
<evidence type="ECO:0000313" key="2">
    <source>
        <dbReference type="EMBL" id="KAE8152267.1"/>
    </source>
</evidence>
<sequence>MSFATTDDHQEIYFQAHGTGKTTLVFVSGYFGVANIWQPLITRLNSKYRCIAYDSRGYGRSSKPLFADAYSVPRHAADLHAVLEACNVRDRIILITHSMGGNIAAEYYLTHPDNINGIIYTTTYFDGINIGKQLTLEALTSGVDSPSQCVAFYTNIGLDEATALEAAKWPAHARRHNAKALLAFQMGERYSQIRVPGLVIQGEKDPATPVEECARPIAQAMPSCRLEVLKGVVHFPPTEAPVEMERLIEEFLRGLF</sequence>
<reference evidence="2 3" key="1">
    <citation type="submission" date="2019-04" db="EMBL/GenBank/DDBJ databases">
        <title>Friends and foes A comparative genomics study of 23 Aspergillus species from section Flavi.</title>
        <authorList>
            <consortium name="DOE Joint Genome Institute"/>
            <person name="Kjaerbolling I."/>
            <person name="Vesth T."/>
            <person name="Frisvad J.C."/>
            <person name="Nybo J.L."/>
            <person name="Theobald S."/>
            <person name="Kildgaard S."/>
            <person name="Isbrandt T."/>
            <person name="Kuo A."/>
            <person name="Sato A."/>
            <person name="Lyhne E.K."/>
            <person name="Kogle M.E."/>
            <person name="Wiebenga A."/>
            <person name="Kun R.S."/>
            <person name="Lubbers R.J."/>
            <person name="Makela M.R."/>
            <person name="Barry K."/>
            <person name="Chovatia M."/>
            <person name="Clum A."/>
            <person name="Daum C."/>
            <person name="Haridas S."/>
            <person name="He G."/>
            <person name="LaButti K."/>
            <person name="Lipzen A."/>
            <person name="Mondo S."/>
            <person name="Riley R."/>
            <person name="Salamov A."/>
            <person name="Simmons B.A."/>
            <person name="Magnuson J.K."/>
            <person name="Henrissat B."/>
            <person name="Mortensen U.H."/>
            <person name="Larsen T.O."/>
            <person name="Devries R.P."/>
            <person name="Grigoriev I.V."/>
            <person name="Machida M."/>
            <person name="Baker S.E."/>
            <person name="Andersen M.R."/>
        </authorList>
    </citation>
    <scope>NUCLEOTIDE SEQUENCE [LARGE SCALE GENOMIC DNA]</scope>
    <source>
        <strain evidence="2 3">IBT 18842</strain>
    </source>
</reference>
<name>A0A5N6U0V1_ASPAV</name>
<dbReference type="OrthoDB" id="408373at2759"/>
<proteinExistence type="predicted"/>
<dbReference type="Pfam" id="PF00561">
    <property type="entry name" value="Abhydrolase_1"/>
    <property type="match status" value="1"/>
</dbReference>